<comment type="caution">
    <text evidence="1">The sequence shown here is derived from an EMBL/GenBank/DDBJ whole genome shotgun (WGS) entry which is preliminary data.</text>
</comment>
<keyword evidence="2" id="KW-1185">Reference proteome</keyword>
<gene>
    <name evidence="1" type="ORF">SI7747_UN021297</name>
</gene>
<reference evidence="2" key="1">
    <citation type="journal article" date="2020" name="Sci. Rep.">
        <title>Chromosome-scale genome assembly for the duckweed Spirodela intermedia, integrating cytogenetic maps, PacBio and Oxford Nanopore libraries.</title>
        <authorList>
            <person name="Hoang P.T.N."/>
            <person name="Fiebig A."/>
            <person name="Novak P."/>
            <person name="Macas J."/>
            <person name="Cao H.X."/>
            <person name="Stepanenko A."/>
            <person name="Chen G."/>
            <person name="Borisjuk N."/>
            <person name="Scholz U."/>
            <person name="Schubert I."/>
        </authorList>
    </citation>
    <scope>NUCLEOTIDE SEQUENCE [LARGE SCALE GENOMIC DNA]</scope>
</reference>
<sequence length="71" mass="8202">MTWAISRSPCKRSWMEVGCILRSFILRSAQQEEALHRIWYALRSNVTFVSKSLSHVCTTTLCPTTDWPLVT</sequence>
<organism evidence="1 2">
    <name type="scientific">Spirodela intermedia</name>
    <name type="common">Intermediate duckweed</name>
    <dbReference type="NCBI Taxonomy" id="51605"/>
    <lineage>
        <taxon>Eukaryota</taxon>
        <taxon>Viridiplantae</taxon>
        <taxon>Streptophyta</taxon>
        <taxon>Embryophyta</taxon>
        <taxon>Tracheophyta</taxon>
        <taxon>Spermatophyta</taxon>
        <taxon>Magnoliopsida</taxon>
        <taxon>Liliopsida</taxon>
        <taxon>Araceae</taxon>
        <taxon>Lemnoideae</taxon>
        <taxon>Spirodela</taxon>
    </lineage>
</organism>
<protein>
    <submittedName>
        <fullName evidence="1">Uncharacterized protein</fullName>
    </submittedName>
</protein>
<evidence type="ECO:0000313" key="2">
    <source>
        <dbReference type="Proteomes" id="UP001189122"/>
    </source>
</evidence>
<name>A0ABN7EAN8_SPIIN</name>
<dbReference type="Proteomes" id="UP001189122">
    <property type="component" value="Unassembled WGS sequence"/>
</dbReference>
<proteinExistence type="predicted"/>
<dbReference type="EMBL" id="CACRZD030000180">
    <property type="protein sequence ID" value="CAA6674939.1"/>
    <property type="molecule type" value="Genomic_DNA"/>
</dbReference>
<evidence type="ECO:0000313" key="1">
    <source>
        <dbReference type="EMBL" id="CAA6674939.1"/>
    </source>
</evidence>
<accession>A0ABN7EAN8</accession>